<protein>
    <recommendedName>
        <fullName evidence="1">PPE family C-terminal domain-containing protein</fullName>
    </recommendedName>
</protein>
<accession>A0AAD0P588</accession>
<dbReference type="Proteomes" id="UP000249682">
    <property type="component" value="Chromosome"/>
</dbReference>
<reference evidence="2 3" key="1">
    <citation type="submission" date="2018-05" db="EMBL/GenBank/DDBJ databases">
        <title>Evolution of small genomes with special reference to Mycobacterium leprae.</title>
        <authorList>
            <person name="Mohanty P.S."/>
            <person name="Bansal A.K."/>
            <person name="Gupta U.D."/>
            <person name="Naaz F."/>
            <person name="Dwivedi V.D."/>
            <person name="Singh H."/>
            <person name="Gupta G."/>
            <person name="Sharma S."/>
            <person name="Arora M."/>
        </authorList>
    </citation>
    <scope>NUCLEOTIDE SEQUENCE [LARGE SCALE GENOMIC DNA]</scope>
    <source>
        <strain evidence="2 3">MRHRU-235-G</strain>
    </source>
</reference>
<dbReference type="AlphaFoldDB" id="A0AAD0P588"/>
<evidence type="ECO:0000313" key="2">
    <source>
        <dbReference type="EMBL" id="AWV48350.1"/>
    </source>
</evidence>
<dbReference type="InterPro" id="IPR022171">
    <property type="entry name" value="PPE_C"/>
</dbReference>
<sequence length="120" mass="12839">MHLDGIYNTKISQPKHILEGRRVKILPLWARECVQAWGEVFASILKHGCGRTDVSVPSAWRALRAVINVKAFEGTPFTALEAGDTAAGLPGMSSSGAGRTGVVPRYGVEHSMMSFPFAGG</sequence>
<proteinExistence type="predicted"/>
<gene>
    <name evidence="2" type="ORF">DIJ64_10645</name>
</gene>
<name>A0AAD0P588_MYCLR</name>
<dbReference type="EMBL" id="CP029543">
    <property type="protein sequence ID" value="AWV48350.1"/>
    <property type="molecule type" value="Genomic_DNA"/>
</dbReference>
<evidence type="ECO:0000313" key="3">
    <source>
        <dbReference type="Proteomes" id="UP000249682"/>
    </source>
</evidence>
<organism evidence="2 3">
    <name type="scientific">Mycobacterium leprae</name>
    <dbReference type="NCBI Taxonomy" id="1769"/>
    <lineage>
        <taxon>Bacteria</taxon>
        <taxon>Bacillati</taxon>
        <taxon>Actinomycetota</taxon>
        <taxon>Actinomycetes</taxon>
        <taxon>Mycobacteriales</taxon>
        <taxon>Mycobacteriaceae</taxon>
        <taxon>Mycobacterium</taxon>
    </lineage>
</organism>
<evidence type="ECO:0000259" key="1">
    <source>
        <dbReference type="Pfam" id="PF12484"/>
    </source>
</evidence>
<dbReference type="Pfam" id="PF12484">
    <property type="entry name" value="PPE-SVP"/>
    <property type="match status" value="1"/>
</dbReference>
<feature type="domain" description="PPE family C-terminal" evidence="1">
    <location>
        <begin position="54"/>
        <end position="114"/>
    </location>
</feature>